<gene>
    <name evidence="1" type="ORF">GOQ27_02455</name>
</gene>
<evidence type="ECO:0000313" key="2">
    <source>
        <dbReference type="Proteomes" id="UP000724672"/>
    </source>
</evidence>
<dbReference type="EMBL" id="WSFT01000015">
    <property type="protein sequence ID" value="MBS4537303.1"/>
    <property type="molecule type" value="Genomic_DNA"/>
</dbReference>
<dbReference type="AlphaFoldDB" id="A0A942UQF7"/>
<protein>
    <submittedName>
        <fullName evidence="1">AAA family ATPase</fullName>
    </submittedName>
</protein>
<name>A0A942UQF7_9FIRM</name>
<dbReference type="SUPFAM" id="SSF52540">
    <property type="entry name" value="P-loop containing nucleoside triphosphate hydrolases"/>
    <property type="match status" value="1"/>
</dbReference>
<evidence type="ECO:0000313" key="1">
    <source>
        <dbReference type="EMBL" id="MBS4537303.1"/>
    </source>
</evidence>
<comment type="caution">
    <text evidence="1">The sequence shown here is derived from an EMBL/GenBank/DDBJ whole genome shotgun (WGS) entry which is preliminary data.</text>
</comment>
<organism evidence="1 2">
    <name type="scientific">Anaeromonas frigoriresistens</name>
    <dbReference type="NCBI Taxonomy" id="2683708"/>
    <lineage>
        <taxon>Bacteria</taxon>
        <taxon>Bacillati</taxon>
        <taxon>Bacillota</taxon>
        <taxon>Tissierellia</taxon>
        <taxon>Tissierellales</taxon>
        <taxon>Thermohalobacteraceae</taxon>
        <taxon>Anaeromonas</taxon>
    </lineage>
</organism>
<keyword evidence="2" id="KW-1185">Reference proteome</keyword>
<dbReference type="Proteomes" id="UP000724672">
    <property type="component" value="Unassembled WGS sequence"/>
</dbReference>
<accession>A0A942UQF7</accession>
<proteinExistence type="predicted"/>
<dbReference type="Gene3D" id="3.40.50.300">
    <property type="entry name" value="P-loop containing nucleotide triphosphate hydrolases"/>
    <property type="match status" value="1"/>
</dbReference>
<reference evidence="1" key="1">
    <citation type="submission" date="2019-12" db="EMBL/GenBank/DDBJ databases">
        <title>Clostridiaceae gen. nov. sp. nov., isolated from sediment in Xinjiang, China.</title>
        <authorList>
            <person name="Zhang R."/>
        </authorList>
    </citation>
    <scope>NUCLEOTIDE SEQUENCE</scope>
    <source>
        <strain evidence="1">D2Q-11</strain>
    </source>
</reference>
<dbReference type="InterPro" id="IPR027417">
    <property type="entry name" value="P-loop_NTPase"/>
</dbReference>
<sequence length="166" mass="18919">MKNILFLCGPNGIGKTTICKEIINQLPNSAYVDSDPCRIMNPFVLNDDTIPTIAKNISDLLINYLKCPIVNTVVFSYGFHGRRREVFQRVLSEVSKIEHNLIPFLLWCSEEENISRMNVDNRSNDRIQRALNESRKSFDDVIYPKLDITSLSVSEAAKTIIKEAIL</sequence>
<dbReference type="RefSeq" id="WP_203365234.1">
    <property type="nucleotide sequence ID" value="NZ_WSFT01000015.1"/>
</dbReference>